<organism evidence="5 6">
    <name type="scientific">Williamsia deligens</name>
    <dbReference type="NCBI Taxonomy" id="321325"/>
    <lineage>
        <taxon>Bacteria</taxon>
        <taxon>Bacillati</taxon>
        <taxon>Actinomycetota</taxon>
        <taxon>Actinomycetes</taxon>
        <taxon>Mycobacteriales</taxon>
        <taxon>Nocardiaceae</taxon>
        <taxon>Williamsia</taxon>
    </lineage>
</organism>
<keyword evidence="1" id="KW-0805">Transcription regulation</keyword>
<evidence type="ECO:0000256" key="2">
    <source>
        <dbReference type="ARBA" id="ARBA00023125"/>
    </source>
</evidence>
<name>A0ABW3G5J1_9NOCA</name>
<accession>A0ABW3G5J1</accession>
<dbReference type="PANTHER" id="PTHR46796">
    <property type="entry name" value="HTH-TYPE TRANSCRIPTIONAL ACTIVATOR RHAS-RELATED"/>
    <property type="match status" value="1"/>
</dbReference>
<comment type="caution">
    <text evidence="5">The sequence shown here is derived from an EMBL/GenBank/DDBJ whole genome shotgun (WGS) entry which is preliminary data.</text>
</comment>
<sequence>MARRLLLAGVPAVDVATASGFHDQAHLHRHFRRFLGTTPGRFRA</sequence>
<feature type="domain" description="HTH araC/xylS-type" evidence="4">
    <location>
        <begin position="1"/>
        <end position="44"/>
    </location>
</feature>
<reference evidence="6" key="1">
    <citation type="journal article" date="2019" name="Int. J. Syst. Evol. Microbiol.">
        <title>The Global Catalogue of Microorganisms (GCM) 10K type strain sequencing project: providing services to taxonomists for standard genome sequencing and annotation.</title>
        <authorList>
            <consortium name="The Broad Institute Genomics Platform"/>
            <consortium name="The Broad Institute Genome Sequencing Center for Infectious Disease"/>
            <person name="Wu L."/>
            <person name="Ma J."/>
        </authorList>
    </citation>
    <scope>NUCLEOTIDE SEQUENCE [LARGE SCALE GENOMIC DNA]</scope>
    <source>
        <strain evidence="6">CCUG 50873</strain>
    </source>
</reference>
<proteinExistence type="predicted"/>
<keyword evidence="2" id="KW-0238">DNA-binding</keyword>
<evidence type="ECO:0000313" key="6">
    <source>
        <dbReference type="Proteomes" id="UP001597068"/>
    </source>
</evidence>
<keyword evidence="6" id="KW-1185">Reference proteome</keyword>
<dbReference type="InterPro" id="IPR009057">
    <property type="entry name" value="Homeodomain-like_sf"/>
</dbReference>
<dbReference type="Proteomes" id="UP001597068">
    <property type="component" value="Unassembled WGS sequence"/>
</dbReference>
<dbReference type="PANTHER" id="PTHR46796:SF2">
    <property type="entry name" value="TRANSCRIPTIONAL REGULATORY PROTEIN"/>
    <property type="match status" value="1"/>
</dbReference>
<dbReference type="Gene3D" id="1.10.10.60">
    <property type="entry name" value="Homeodomain-like"/>
    <property type="match status" value="1"/>
</dbReference>
<keyword evidence="3" id="KW-0804">Transcription</keyword>
<dbReference type="SUPFAM" id="SSF46689">
    <property type="entry name" value="Homeodomain-like"/>
    <property type="match status" value="1"/>
</dbReference>
<dbReference type="InterPro" id="IPR050204">
    <property type="entry name" value="AraC_XylS_family_regulators"/>
</dbReference>
<dbReference type="Pfam" id="PF12833">
    <property type="entry name" value="HTH_18"/>
    <property type="match status" value="1"/>
</dbReference>
<evidence type="ECO:0000259" key="4">
    <source>
        <dbReference type="PROSITE" id="PS01124"/>
    </source>
</evidence>
<evidence type="ECO:0000313" key="5">
    <source>
        <dbReference type="EMBL" id="MFD0925282.1"/>
    </source>
</evidence>
<evidence type="ECO:0000256" key="1">
    <source>
        <dbReference type="ARBA" id="ARBA00023015"/>
    </source>
</evidence>
<dbReference type="InterPro" id="IPR018060">
    <property type="entry name" value="HTH_AraC"/>
</dbReference>
<dbReference type="RefSeq" id="WP_253646754.1">
    <property type="nucleotide sequence ID" value="NZ_BAAAMO010000002.1"/>
</dbReference>
<gene>
    <name evidence="5" type="ORF">ACFQ04_05970</name>
</gene>
<evidence type="ECO:0000256" key="3">
    <source>
        <dbReference type="ARBA" id="ARBA00023163"/>
    </source>
</evidence>
<dbReference type="EMBL" id="JBHTIL010000001">
    <property type="protein sequence ID" value="MFD0925282.1"/>
    <property type="molecule type" value="Genomic_DNA"/>
</dbReference>
<dbReference type="PROSITE" id="PS01124">
    <property type="entry name" value="HTH_ARAC_FAMILY_2"/>
    <property type="match status" value="1"/>
</dbReference>
<protein>
    <submittedName>
        <fullName evidence="5">Helix-turn-helix domain-containing protein</fullName>
    </submittedName>
</protein>